<evidence type="ECO:0000313" key="2">
    <source>
        <dbReference type="Proteomes" id="UP000757461"/>
    </source>
</evidence>
<name>A0A930N673_9BACT</name>
<protein>
    <submittedName>
        <fullName evidence="1">Uncharacterized protein</fullName>
    </submittedName>
</protein>
<reference evidence="1" key="1">
    <citation type="submission" date="2020-04" db="EMBL/GenBank/DDBJ databases">
        <title>Deep metagenomics examines the oral microbiome during advanced dental caries in children, revealing novel taxa and co-occurrences with host molecules.</title>
        <authorList>
            <person name="Baker J.L."/>
            <person name="Morton J.T."/>
            <person name="Dinis M."/>
            <person name="Alvarez R."/>
            <person name="Tran N.C."/>
            <person name="Knight R."/>
            <person name="Edlund A."/>
        </authorList>
    </citation>
    <scope>NUCLEOTIDE SEQUENCE</scope>
    <source>
        <strain evidence="1">JCVI_25_bin.9</strain>
    </source>
</reference>
<comment type="caution">
    <text evidence="1">The sequence shown here is derived from an EMBL/GenBank/DDBJ whole genome shotgun (WGS) entry which is preliminary data.</text>
</comment>
<evidence type="ECO:0000313" key="1">
    <source>
        <dbReference type="EMBL" id="MBF1415560.1"/>
    </source>
</evidence>
<gene>
    <name evidence="1" type="ORF">HXN33_08280</name>
</gene>
<organism evidence="1 2">
    <name type="scientific">Prevotella histicola</name>
    <dbReference type="NCBI Taxonomy" id="470565"/>
    <lineage>
        <taxon>Bacteria</taxon>
        <taxon>Pseudomonadati</taxon>
        <taxon>Bacteroidota</taxon>
        <taxon>Bacteroidia</taxon>
        <taxon>Bacteroidales</taxon>
        <taxon>Prevotellaceae</taxon>
        <taxon>Prevotella</taxon>
    </lineage>
</organism>
<proteinExistence type="predicted"/>
<accession>A0A930N673</accession>
<dbReference type="EMBL" id="JABZSQ010000165">
    <property type="protein sequence ID" value="MBF1415560.1"/>
    <property type="molecule type" value="Genomic_DNA"/>
</dbReference>
<sequence length="81" mass="8870">MKGFCILASTYPMEVLKVVSNVDDLLKKPTIENIVGLTSELNKIVQQPVALNQAEDNQEDTIAQQAVARLEDVLGMLTTVI</sequence>
<dbReference type="AlphaFoldDB" id="A0A930N673"/>
<dbReference type="Proteomes" id="UP000757461">
    <property type="component" value="Unassembled WGS sequence"/>
</dbReference>